<reference evidence="6" key="1">
    <citation type="journal article" date="2011" name="Genetics">
        <title>Massive changes in genome architecture accompany the transition to self-fertility in the filamentous fungus Neurospora tetrasperma.</title>
        <authorList>
            <person name="Ellison C.E."/>
            <person name="Stajich J.E."/>
            <person name="Jacobson D.J."/>
            <person name="Natvig D.O."/>
            <person name="Lapidus A."/>
            <person name="Foster B."/>
            <person name="Aerts A."/>
            <person name="Riley R."/>
            <person name="Lindquist E.A."/>
            <person name="Grigoriev I.V."/>
            <person name="Taylor J.W."/>
        </authorList>
    </citation>
    <scope>NUCLEOTIDE SEQUENCE [LARGE SCALE GENOMIC DNA]</scope>
    <source>
        <strain evidence="6">FGSC 2508 / P0657</strain>
    </source>
</reference>
<dbReference type="InterPro" id="IPR016461">
    <property type="entry name" value="COMT-like"/>
</dbReference>
<keyword evidence="6" id="KW-1185">Reference proteome</keyword>
<dbReference type="GO" id="GO:0032259">
    <property type="term" value="P:methylation"/>
    <property type="evidence" value="ECO:0007669"/>
    <property type="project" value="UniProtKB-KW"/>
</dbReference>
<proteinExistence type="predicted"/>
<keyword evidence="2" id="KW-0808">Transferase</keyword>
<keyword evidence="3" id="KW-0949">S-adenosyl-L-methionine</keyword>
<dbReference type="AlphaFoldDB" id="F8MK99"/>
<name>F8MK99_NEUT8</name>
<evidence type="ECO:0000313" key="5">
    <source>
        <dbReference type="EMBL" id="EGO57383.1"/>
    </source>
</evidence>
<dbReference type="InterPro" id="IPR029063">
    <property type="entry name" value="SAM-dependent_MTases_sf"/>
</dbReference>
<dbReference type="PANTHER" id="PTHR43712:SF5">
    <property type="entry name" value="O-METHYLTRANSFERASE ASQN-RELATED"/>
    <property type="match status" value="1"/>
</dbReference>
<dbReference type="InterPro" id="IPR001077">
    <property type="entry name" value="COMT_C"/>
</dbReference>
<gene>
    <name evidence="5" type="ORF">NEUTE1DRAFT_129341</name>
</gene>
<dbReference type="Proteomes" id="UP000008065">
    <property type="component" value="Unassembled WGS sequence"/>
</dbReference>
<evidence type="ECO:0000259" key="4">
    <source>
        <dbReference type="Pfam" id="PF00891"/>
    </source>
</evidence>
<dbReference type="InterPro" id="IPR036388">
    <property type="entry name" value="WH-like_DNA-bd_sf"/>
</dbReference>
<dbReference type="HOGENOM" id="CLU_005533_1_4_1"/>
<sequence length="488" mass="54353">MTCWSGLHLLASPTDSLHFKPTHHVKPDVNRRSMSIGCHCQAILFHQNLNTMVATSDIPADTSTSLLTTLADEISSSATLLSSHIESRRLPWPSFSADGPRQPICEDNEEVSRARTALIEATRSLHALAVGPVETTKHFCFNEIYLLGAMQVLCHFEIPQNVPLQGTITFHHLASKTGLSEALLPRFLRMAIANFYFAEPEPGLVAHSAWSKPLATDEKMRACIWFRHAEMLPAVSKLVDMVKRYPDSPEPQDTAFSLAFGDAFFGYKERHPENMVQFGQFLDAFSGGSSADSAESIARAYPWETLPNRALVVDVGGGIGHISAAIAQAHPHLRFQVQDFEDLRGAAEELMESKGVKDRVEFVSHNFFDPQPEPARGAAVYFMRNILHNWSDLYCKRILKPIAESMGPESRIVNCDIVLPEPNSVPKAQDAVIRALDLTMLSLFNAKERSTDQWKELFASADGRLEITDMVGKPRMRMDSLVEVRLLC</sequence>
<dbReference type="SUPFAM" id="SSF46785">
    <property type="entry name" value="Winged helix' DNA-binding domain"/>
    <property type="match status" value="1"/>
</dbReference>
<dbReference type="InterPro" id="IPR036390">
    <property type="entry name" value="WH_DNA-bd_sf"/>
</dbReference>
<dbReference type="RefSeq" id="XP_009850508.1">
    <property type="nucleotide sequence ID" value="XM_009852206.1"/>
</dbReference>
<dbReference type="Gene3D" id="1.10.10.10">
    <property type="entry name" value="Winged helix-like DNA-binding domain superfamily/Winged helix DNA-binding domain"/>
    <property type="match status" value="1"/>
</dbReference>
<dbReference type="SUPFAM" id="SSF53335">
    <property type="entry name" value="S-adenosyl-L-methionine-dependent methyltransferases"/>
    <property type="match status" value="1"/>
</dbReference>
<evidence type="ECO:0000256" key="3">
    <source>
        <dbReference type="ARBA" id="ARBA00022691"/>
    </source>
</evidence>
<feature type="domain" description="O-methyltransferase C-terminal" evidence="4">
    <location>
        <begin position="253"/>
        <end position="461"/>
    </location>
</feature>
<protein>
    <recommendedName>
        <fullName evidence="4">O-methyltransferase C-terminal domain-containing protein</fullName>
    </recommendedName>
</protein>
<evidence type="ECO:0000256" key="1">
    <source>
        <dbReference type="ARBA" id="ARBA00022603"/>
    </source>
</evidence>
<dbReference type="EMBL" id="GL891304">
    <property type="protein sequence ID" value="EGO57383.1"/>
    <property type="molecule type" value="Genomic_DNA"/>
</dbReference>
<dbReference type="KEGG" id="nte:NEUTE1DRAFT129341"/>
<dbReference type="VEuPathDB" id="FungiDB:NEUTE1DRAFT_129341"/>
<dbReference type="Gene3D" id="3.40.50.150">
    <property type="entry name" value="Vaccinia Virus protein VP39"/>
    <property type="match status" value="1"/>
</dbReference>
<dbReference type="OrthoDB" id="1606438at2759"/>
<dbReference type="GeneID" id="20825305"/>
<organism evidence="5 6">
    <name type="scientific">Neurospora tetrasperma (strain FGSC 2508 / ATCC MYA-4615 / P0657)</name>
    <dbReference type="NCBI Taxonomy" id="510951"/>
    <lineage>
        <taxon>Eukaryota</taxon>
        <taxon>Fungi</taxon>
        <taxon>Dikarya</taxon>
        <taxon>Ascomycota</taxon>
        <taxon>Pezizomycotina</taxon>
        <taxon>Sordariomycetes</taxon>
        <taxon>Sordariomycetidae</taxon>
        <taxon>Sordariales</taxon>
        <taxon>Sordariaceae</taxon>
        <taxon>Neurospora</taxon>
    </lineage>
</organism>
<evidence type="ECO:0000256" key="2">
    <source>
        <dbReference type="ARBA" id="ARBA00022679"/>
    </source>
</evidence>
<dbReference type="PROSITE" id="PS51683">
    <property type="entry name" value="SAM_OMT_II"/>
    <property type="match status" value="1"/>
</dbReference>
<evidence type="ECO:0000313" key="6">
    <source>
        <dbReference type="Proteomes" id="UP000008065"/>
    </source>
</evidence>
<dbReference type="GO" id="GO:0008171">
    <property type="term" value="F:O-methyltransferase activity"/>
    <property type="evidence" value="ECO:0007669"/>
    <property type="project" value="InterPro"/>
</dbReference>
<accession>F8MK99</accession>
<dbReference type="Pfam" id="PF00891">
    <property type="entry name" value="Methyltransf_2"/>
    <property type="match status" value="1"/>
</dbReference>
<keyword evidence="1" id="KW-0489">Methyltransferase</keyword>
<dbReference type="PANTHER" id="PTHR43712">
    <property type="entry name" value="PUTATIVE (AFU_ORTHOLOGUE AFUA_4G14580)-RELATED"/>
    <property type="match status" value="1"/>
</dbReference>